<dbReference type="PROSITE" id="PS50048">
    <property type="entry name" value="ZN2_CY6_FUNGAL_2"/>
    <property type="match status" value="1"/>
</dbReference>
<feature type="region of interest" description="Disordered" evidence="7">
    <location>
        <begin position="52"/>
        <end position="77"/>
    </location>
</feature>
<dbReference type="OrthoDB" id="3163292at2759"/>
<dbReference type="GO" id="GO:0008270">
    <property type="term" value="F:zinc ion binding"/>
    <property type="evidence" value="ECO:0007669"/>
    <property type="project" value="InterPro"/>
</dbReference>
<comment type="caution">
    <text evidence="9">The sequence shown here is derived from an EMBL/GenBank/DDBJ whole genome shotgun (WGS) entry which is preliminary data.</text>
</comment>
<dbReference type="GO" id="GO:0000981">
    <property type="term" value="F:DNA-binding transcription factor activity, RNA polymerase II-specific"/>
    <property type="evidence" value="ECO:0007669"/>
    <property type="project" value="InterPro"/>
</dbReference>
<dbReference type="PANTHER" id="PTHR31845">
    <property type="entry name" value="FINGER DOMAIN PROTEIN, PUTATIVE-RELATED"/>
    <property type="match status" value="1"/>
</dbReference>
<dbReference type="InterPro" id="IPR001138">
    <property type="entry name" value="Zn2Cys6_DnaBD"/>
</dbReference>
<feature type="domain" description="Zn(2)-C6 fungal-type" evidence="8">
    <location>
        <begin position="11"/>
        <end position="44"/>
    </location>
</feature>
<proteinExistence type="predicted"/>
<reference evidence="9" key="1">
    <citation type="journal article" date="2021" name="Nat. Commun.">
        <title>Genetic determinants of endophytism in the Arabidopsis root mycobiome.</title>
        <authorList>
            <person name="Mesny F."/>
            <person name="Miyauchi S."/>
            <person name="Thiergart T."/>
            <person name="Pickel B."/>
            <person name="Atanasova L."/>
            <person name="Karlsson M."/>
            <person name="Huettel B."/>
            <person name="Barry K.W."/>
            <person name="Haridas S."/>
            <person name="Chen C."/>
            <person name="Bauer D."/>
            <person name="Andreopoulos W."/>
            <person name="Pangilinan J."/>
            <person name="LaButti K."/>
            <person name="Riley R."/>
            <person name="Lipzen A."/>
            <person name="Clum A."/>
            <person name="Drula E."/>
            <person name="Henrissat B."/>
            <person name="Kohler A."/>
            <person name="Grigoriev I.V."/>
            <person name="Martin F.M."/>
            <person name="Hacquard S."/>
        </authorList>
    </citation>
    <scope>NUCLEOTIDE SEQUENCE</scope>
    <source>
        <strain evidence="9">MPI-CAGE-AT-0023</strain>
    </source>
</reference>
<evidence type="ECO:0000256" key="2">
    <source>
        <dbReference type="ARBA" id="ARBA00022723"/>
    </source>
</evidence>
<keyword evidence="4" id="KW-0238">DNA-binding</keyword>
<keyword evidence="3" id="KW-0805">Transcription regulation</keyword>
<dbReference type="Gene3D" id="4.10.240.10">
    <property type="entry name" value="Zn(2)-C6 fungal-type DNA-binding domain"/>
    <property type="match status" value="1"/>
</dbReference>
<keyword evidence="5" id="KW-0804">Transcription</keyword>
<dbReference type="InterPro" id="IPR036864">
    <property type="entry name" value="Zn2-C6_fun-type_DNA-bd_sf"/>
</dbReference>
<keyword evidence="6" id="KW-0539">Nucleus</keyword>
<evidence type="ECO:0000256" key="3">
    <source>
        <dbReference type="ARBA" id="ARBA00023015"/>
    </source>
</evidence>
<dbReference type="PROSITE" id="PS00463">
    <property type="entry name" value="ZN2_CY6_FUNGAL_1"/>
    <property type="match status" value="1"/>
</dbReference>
<dbReference type="CDD" id="cd12148">
    <property type="entry name" value="fungal_TF_MHR"/>
    <property type="match status" value="1"/>
</dbReference>
<dbReference type="AlphaFoldDB" id="A0A9P9JWH6"/>
<feature type="compositionally biased region" description="Basic residues" evidence="7">
    <location>
        <begin position="52"/>
        <end position="62"/>
    </location>
</feature>
<keyword evidence="2" id="KW-0479">Metal-binding</keyword>
<feature type="region of interest" description="Disordered" evidence="7">
    <location>
        <begin position="531"/>
        <end position="550"/>
    </location>
</feature>
<dbReference type="InterPro" id="IPR051089">
    <property type="entry name" value="prtT"/>
</dbReference>
<keyword evidence="10" id="KW-1185">Reference proteome</keyword>
<evidence type="ECO:0000256" key="5">
    <source>
        <dbReference type="ARBA" id="ARBA00023163"/>
    </source>
</evidence>
<dbReference type="GeneID" id="70218303"/>
<dbReference type="PANTHER" id="PTHR31845:SF19">
    <property type="entry name" value="TRANSCRIPTION FACTOR DOMAIN-CONTAINING PROTEIN"/>
    <property type="match status" value="1"/>
</dbReference>
<organism evidence="9 10">
    <name type="scientific">Fusarium redolens</name>
    <dbReference type="NCBI Taxonomy" id="48865"/>
    <lineage>
        <taxon>Eukaryota</taxon>
        <taxon>Fungi</taxon>
        <taxon>Dikarya</taxon>
        <taxon>Ascomycota</taxon>
        <taxon>Pezizomycotina</taxon>
        <taxon>Sordariomycetes</taxon>
        <taxon>Hypocreomycetidae</taxon>
        <taxon>Hypocreales</taxon>
        <taxon>Nectriaceae</taxon>
        <taxon>Fusarium</taxon>
        <taxon>Fusarium redolens species complex</taxon>
    </lineage>
</organism>
<evidence type="ECO:0000259" key="8">
    <source>
        <dbReference type="PROSITE" id="PS50048"/>
    </source>
</evidence>
<dbReference type="GO" id="GO:0005634">
    <property type="term" value="C:nucleus"/>
    <property type="evidence" value="ECO:0007669"/>
    <property type="project" value="UniProtKB-SubCell"/>
</dbReference>
<evidence type="ECO:0000313" key="10">
    <source>
        <dbReference type="Proteomes" id="UP000720189"/>
    </source>
</evidence>
<sequence length="620" mass="70011">MSSPSLQSANACIQCRRVKMKCRPLGQDTSKCERCTRRSLDCVFREHRRGRKPGTKISKTKKASTISPESAPSLESPVAARTQLSEIEDDANNLQPSGLLNHQALEGKFSLGNILNADQEPVQRQRSRDESLEDPIELGLITPSLAKSLFDSFITVLNPYISQLDPHLHTFPYVRSKSAFLLSSMLAMAAKAFSHVLYMKLYDHAQDLYSNVFRRGSKSVEIVQAILILTYWKEPQDTRVWTSVGYAIRICMDLGWHKISSCSPEIIASKSEVERRERRNIERTWYVLFVYDRSISLQTGRPWMIDCNEFIESIEDWCDDPLAIDNDQLLGAFTTLRLVTSAAFPLLVTKSQQRSTSYHESAPLVSLLNSRIERWEEKWTRKVFSQHEQTCHEFLIRFYGTHLRLQIHTLPLYGILTSNKSDVNLHLDTIWVSFNSALNMLRLISLHSDYVSFAQDSVHVMTAYSAAFLAKISFSFPNLISDQLASSCIEAVESAGRVFSNQTSCISSSCSLQATFLTRVGLKLVETRNRRNATQSDTAQEVPTASRLIPGQHGLDGGSNVMLPSDASMQHMPGLENLEISLFPQESLDFPFECDDMWAEMFGTAGMNAQDISYFSQTDC</sequence>
<dbReference type="CDD" id="cd00067">
    <property type="entry name" value="GAL4"/>
    <property type="match status" value="1"/>
</dbReference>
<dbReference type="Pfam" id="PF00172">
    <property type="entry name" value="Zn_clus"/>
    <property type="match status" value="1"/>
</dbReference>
<dbReference type="EMBL" id="JAGMUX010000014">
    <property type="protein sequence ID" value="KAH7240207.1"/>
    <property type="molecule type" value="Genomic_DNA"/>
</dbReference>
<gene>
    <name evidence="9" type="ORF">BKA55DRAFT_519516</name>
</gene>
<comment type="subcellular location">
    <subcellularLocation>
        <location evidence="1">Nucleus</location>
    </subcellularLocation>
</comment>
<feature type="compositionally biased region" description="Polar residues" evidence="7">
    <location>
        <begin position="532"/>
        <end position="543"/>
    </location>
</feature>
<dbReference type="Pfam" id="PF04082">
    <property type="entry name" value="Fungal_trans"/>
    <property type="match status" value="1"/>
</dbReference>
<evidence type="ECO:0000256" key="7">
    <source>
        <dbReference type="SAM" id="MobiDB-lite"/>
    </source>
</evidence>
<dbReference type="InterPro" id="IPR007219">
    <property type="entry name" value="XnlR_reg_dom"/>
</dbReference>
<evidence type="ECO:0000256" key="4">
    <source>
        <dbReference type="ARBA" id="ARBA00023125"/>
    </source>
</evidence>
<dbReference type="SUPFAM" id="SSF57701">
    <property type="entry name" value="Zn2/Cys6 DNA-binding domain"/>
    <property type="match status" value="1"/>
</dbReference>
<dbReference type="RefSeq" id="XP_046046001.1">
    <property type="nucleotide sequence ID" value="XM_046188349.1"/>
</dbReference>
<dbReference type="GO" id="GO:0006351">
    <property type="term" value="P:DNA-templated transcription"/>
    <property type="evidence" value="ECO:0007669"/>
    <property type="project" value="InterPro"/>
</dbReference>
<evidence type="ECO:0000313" key="9">
    <source>
        <dbReference type="EMBL" id="KAH7240207.1"/>
    </source>
</evidence>
<protein>
    <recommendedName>
        <fullName evidence="8">Zn(2)-C6 fungal-type domain-containing protein</fullName>
    </recommendedName>
</protein>
<name>A0A9P9JWH6_FUSRE</name>
<dbReference type="GO" id="GO:0000976">
    <property type="term" value="F:transcription cis-regulatory region binding"/>
    <property type="evidence" value="ECO:0007669"/>
    <property type="project" value="TreeGrafter"/>
</dbReference>
<evidence type="ECO:0000256" key="6">
    <source>
        <dbReference type="ARBA" id="ARBA00023242"/>
    </source>
</evidence>
<dbReference type="SMART" id="SM00066">
    <property type="entry name" value="GAL4"/>
    <property type="match status" value="1"/>
</dbReference>
<evidence type="ECO:0000256" key="1">
    <source>
        <dbReference type="ARBA" id="ARBA00004123"/>
    </source>
</evidence>
<accession>A0A9P9JWH6</accession>
<dbReference type="SMART" id="SM00906">
    <property type="entry name" value="Fungal_trans"/>
    <property type="match status" value="1"/>
</dbReference>
<dbReference type="Proteomes" id="UP000720189">
    <property type="component" value="Unassembled WGS sequence"/>
</dbReference>